<proteinExistence type="predicted"/>
<evidence type="ECO:0000259" key="1">
    <source>
        <dbReference type="Pfam" id="PF21806"/>
    </source>
</evidence>
<reference evidence="2 3" key="1">
    <citation type="submission" date="2019-05" db="EMBL/GenBank/DDBJ databases">
        <title>Genomes sequences of two Nocardia cyriacigeorgica environmental isolates, type strains Nocardia asteroides ATCC 19247 and Nocardia cyriacigeorgica DSM 44484.</title>
        <authorList>
            <person name="Vautrin F."/>
            <person name="Bergeron E."/>
            <person name="Dubost A."/>
            <person name="Abrouk D."/>
            <person name="Rodriguez Nava V."/>
            <person name="Pujic P."/>
        </authorList>
    </citation>
    <scope>NUCLEOTIDE SEQUENCE [LARGE SCALE GENOMIC DNA]</scope>
    <source>
        <strain evidence="2 3">EML 446</strain>
    </source>
</reference>
<dbReference type="Proteomes" id="UP000306378">
    <property type="component" value="Unassembled WGS sequence"/>
</dbReference>
<protein>
    <recommendedName>
        <fullName evidence="1">DUF6879 domain-containing protein</fullName>
    </recommendedName>
</protein>
<sequence>MLLLSGKDFDELFHGCRQEAFHLEVQDSYAVEGESVPFRRFLNGETDDYRWMQSWLTMVREITARGAGLRRARVVTVPHTDYVRWSLEVARQNIAAGEEIRYLARDEIDPSLLTSDDWWLFDNATVAFTAFEPNGRLAGGAVTHDPRIVALCREVRDTVWGLARPHAEYIDR</sequence>
<dbReference type="Pfam" id="PF21806">
    <property type="entry name" value="DUF6879"/>
    <property type="match status" value="1"/>
</dbReference>
<gene>
    <name evidence="2" type="ORF">FEK34_19335</name>
</gene>
<evidence type="ECO:0000313" key="3">
    <source>
        <dbReference type="Proteomes" id="UP000306378"/>
    </source>
</evidence>
<organism evidence="2 3">
    <name type="scientific">Nocardia cyriacigeorgica</name>
    <dbReference type="NCBI Taxonomy" id="135487"/>
    <lineage>
        <taxon>Bacteria</taxon>
        <taxon>Bacillati</taxon>
        <taxon>Actinomycetota</taxon>
        <taxon>Actinomycetes</taxon>
        <taxon>Mycobacteriales</taxon>
        <taxon>Nocardiaceae</taxon>
        <taxon>Nocardia</taxon>
    </lineage>
</organism>
<dbReference type="InterPro" id="IPR049244">
    <property type="entry name" value="DUF6879"/>
</dbReference>
<feature type="domain" description="DUF6879" evidence="1">
    <location>
        <begin position="8"/>
        <end position="170"/>
    </location>
</feature>
<comment type="caution">
    <text evidence="2">The sequence shown here is derived from an EMBL/GenBank/DDBJ whole genome shotgun (WGS) entry which is preliminary data.</text>
</comment>
<accession>A0A5R8NJQ1</accession>
<name>A0A5R8NJQ1_9NOCA</name>
<dbReference type="EMBL" id="VBUT01000007">
    <property type="protein sequence ID" value="TLF75912.1"/>
    <property type="molecule type" value="Genomic_DNA"/>
</dbReference>
<dbReference type="RefSeq" id="WP_138449507.1">
    <property type="nucleotide sequence ID" value="NZ_VBUT01000007.1"/>
</dbReference>
<evidence type="ECO:0000313" key="2">
    <source>
        <dbReference type="EMBL" id="TLF75912.1"/>
    </source>
</evidence>
<dbReference type="AlphaFoldDB" id="A0A5R8NJQ1"/>